<sequence length="307" mass="34816">MISVIVCSRSLPLFQTLSDNIAKTIGVDFEIIRINNANGKMGICAAYNAGAAKAIFPYLCFVHEDVLFHTQYWGRHILAHFKADETIGLIGVAGAVYKSRMCSAWGESESGWIENKRMNIIHHSNAAGNPDTHFNINPANETQSRVAAIDGVFMATTKHHWEQVQFNQSLLTGFHGYDLDYSIHMGLTHKVVVVYDVLIEHFSGGNNTLDWQKAILRVHRKWAHKLPIVFANIQPVHSAYSNGWKRLRKNMHYYLSNTTGFFSVIGYYHQYTLLLEEKPAFFLFLKDYCKGLIQICQRYGKPSITGA</sequence>
<name>A0A8J8JVG1_9BACT</name>
<feature type="domain" description="Streptomycin biosynthesis protein StrF" evidence="1">
    <location>
        <begin position="4"/>
        <end position="194"/>
    </location>
</feature>
<dbReference type="RefSeq" id="WP_171608526.1">
    <property type="nucleotide sequence ID" value="NZ_WHPF01000009.1"/>
</dbReference>
<protein>
    <recommendedName>
        <fullName evidence="1">Streptomycin biosynthesis protein StrF domain-containing protein</fullName>
    </recommendedName>
</protein>
<dbReference type="Pfam" id="PF13712">
    <property type="entry name" value="Glyco_tranf_2_5"/>
    <property type="match status" value="1"/>
</dbReference>
<dbReference type="Proteomes" id="UP000598971">
    <property type="component" value="Unassembled WGS sequence"/>
</dbReference>
<evidence type="ECO:0000259" key="1">
    <source>
        <dbReference type="Pfam" id="PF13712"/>
    </source>
</evidence>
<comment type="caution">
    <text evidence="2">The sequence shown here is derived from an EMBL/GenBank/DDBJ whole genome shotgun (WGS) entry which is preliminary data.</text>
</comment>
<dbReference type="AlphaFoldDB" id="A0A8J8JVG1"/>
<proteinExistence type="predicted"/>
<dbReference type="SUPFAM" id="SSF53448">
    <property type="entry name" value="Nucleotide-diphospho-sugar transferases"/>
    <property type="match status" value="1"/>
</dbReference>
<keyword evidence="3" id="KW-1185">Reference proteome</keyword>
<evidence type="ECO:0000313" key="2">
    <source>
        <dbReference type="EMBL" id="NNV56584.1"/>
    </source>
</evidence>
<evidence type="ECO:0000313" key="3">
    <source>
        <dbReference type="Proteomes" id="UP000598971"/>
    </source>
</evidence>
<reference evidence="2" key="1">
    <citation type="submission" date="2019-10" db="EMBL/GenBank/DDBJ databases">
        <title>Draft genome sequence of Panacibacter sp. KCS-6.</title>
        <authorList>
            <person name="Yim K.J."/>
        </authorList>
    </citation>
    <scope>NUCLEOTIDE SEQUENCE</scope>
    <source>
        <strain evidence="2">KCS-6</strain>
    </source>
</reference>
<accession>A0A8J8JVG1</accession>
<dbReference type="EMBL" id="WHPF01000009">
    <property type="protein sequence ID" value="NNV56584.1"/>
    <property type="molecule type" value="Genomic_DNA"/>
</dbReference>
<dbReference type="Gene3D" id="3.90.550.10">
    <property type="entry name" value="Spore Coat Polysaccharide Biosynthesis Protein SpsA, Chain A"/>
    <property type="match status" value="1"/>
</dbReference>
<organism evidence="2 3">
    <name type="scientific">Limnovirga soli</name>
    <dbReference type="NCBI Taxonomy" id="2656915"/>
    <lineage>
        <taxon>Bacteria</taxon>
        <taxon>Pseudomonadati</taxon>
        <taxon>Bacteroidota</taxon>
        <taxon>Chitinophagia</taxon>
        <taxon>Chitinophagales</taxon>
        <taxon>Chitinophagaceae</taxon>
        <taxon>Limnovirga</taxon>
    </lineage>
</organism>
<gene>
    <name evidence="2" type="ORF">GD597_14015</name>
</gene>
<dbReference type="InterPro" id="IPR059123">
    <property type="entry name" value="StrF_dom"/>
</dbReference>
<dbReference type="InterPro" id="IPR029044">
    <property type="entry name" value="Nucleotide-diphossugar_trans"/>
</dbReference>